<organism evidence="2 3">
    <name type="scientific">candidate division TA06 bacterium</name>
    <dbReference type="NCBI Taxonomy" id="2250710"/>
    <lineage>
        <taxon>Bacteria</taxon>
        <taxon>Bacteria division TA06</taxon>
    </lineage>
</organism>
<evidence type="ECO:0000313" key="2">
    <source>
        <dbReference type="EMBL" id="TET77738.1"/>
    </source>
</evidence>
<gene>
    <name evidence="2" type="ORF">E3J38_09515</name>
</gene>
<protein>
    <submittedName>
        <fullName evidence="2">Uncharacterized protein</fullName>
    </submittedName>
</protein>
<name>A0A523XEP3_UNCT6</name>
<reference evidence="2 3" key="1">
    <citation type="submission" date="2019-03" db="EMBL/GenBank/DDBJ databases">
        <title>Metabolic potential of uncultured bacteria and archaea associated with petroleum seepage in deep-sea sediments.</title>
        <authorList>
            <person name="Dong X."/>
            <person name="Hubert C."/>
        </authorList>
    </citation>
    <scope>NUCLEOTIDE SEQUENCE [LARGE SCALE GENOMIC DNA]</scope>
    <source>
        <strain evidence="2">E29_bin36</strain>
    </source>
</reference>
<proteinExistence type="predicted"/>
<accession>A0A523XEP3</accession>
<feature type="transmembrane region" description="Helical" evidence="1">
    <location>
        <begin position="69"/>
        <end position="89"/>
    </location>
</feature>
<dbReference type="Proteomes" id="UP000315534">
    <property type="component" value="Unassembled WGS sequence"/>
</dbReference>
<comment type="caution">
    <text evidence="2">The sequence shown here is derived from an EMBL/GenBank/DDBJ whole genome shotgun (WGS) entry which is preliminary data.</text>
</comment>
<dbReference type="EMBL" id="SOIP01000547">
    <property type="protein sequence ID" value="TET77738.1"/>
    <property type="molecule type" value="Genomic_DNA"/>
</dbReference>
<keyword evidence="1" id="KW-0812">Transmembrane</keyword>
<evidence type="ECO:0000256" key="1">
    <source>
        <dbReference type="SAM" id="Phobius"/>
    </source>
</evidence>
<keyword evidence="1" id="KW-1133">Transmembrane helix</keyword>
<evidence type="ECO:0000313" key="3">
    <source>
        <dbReference type="Proteomes" id="UP000315534"/>
    </source>
</evidence>
<sequence length="91" mass="10327">MAKKTWRDYTEEQLLETGLSGNTDRIAQYNRIVTWRLKEAFVDQTNQLKDAIDKFNETSAKLSGRLYGLNWFIAVLTVALVGLAVVSFVKG</sequence>
<keyword evidence="1" id="KW-0472">Membrane</keyword>
<dbReference type="AlphaFoldDB" id="A0A523XEP3"/>